<organism evidence="4 5">
    <name type="scientific">Tissierella carlieri</name>
    <dbReference type="NCBI Taxonomy" id="689904"/>
    <lineage>
        <taxon>Bacteria</taxon>
        <taxon>Bacillati</taxon>
        <taxon>Bacillota</taxon>
        <taxon>Tissierellia</taxon>
        <taxon>Tissierellales</taxon>
        <taxon>Tissierellaceae</taxon>
        <taxon>Tissierella</taxon>
    </lineage>
</organism>
<evidence type="ECO:0000256" key="2">
    <source>
        <dbReference type="ARBA" id="ARBA00023315"/>
    </source>
</evidence>
<dbReference type="Gene3D" id="3.40.630.30">
    <property type="match status" value="2"/>
</dbReference>
<dbReference type="PROSITE" id="PS51186">
    <property type="entry name" value="GNAT"/>
    <property type="match status" value="2"/>
</dbReference>
<keyword evidence="2" id="KW-0012">Acyltransferase</keyword>
<feature type="domain" description="N-acetyltransferase" evidence="3">
    <location>
        <begin position="3"/>
        <end position="146"/>
    </location>
</feature>
<dbReference type="CDD" id="cd04301">
    <property type="entry name" value="NAT_SF"/>
    <property type="match status" value="2"/>
</dbReference>
<evidence type="ECO:0000256" key="1">
    <source>
        <dbReference type="ARBA" id="ARBA00022679"/>
    </source>
</evidence>
<keyword evidence="1" id="KW-0808">Transferase</keyword>
<evidence type="ECO:0000259" key="3">
    <source>
        <dbReference type="PROSITE" id="PS51186"/>
    </source>
</evidence>
<dbReference type="InterPro" id="IPR016181">
    <property type="entry name" value="Acyl_CoA_acyltransferase"/>
</dbReference>
<keyword evidence="5" id="KW-1185">Reference proteome</keyword>
<proteinExistence type="predicted"/>
<dbReference type="SUPFAM" id="SSF55729">
    <property type="entry name" value="Acyl-CoA N-acyltransferases (Nat)"/>
    <property type="match status" value="2"/>
</dbReference>
<feature type="domain" description="N-acetyltransferase" evidence="3">
    <location>
        <begin position="139"/>
        <end position="281"/>
    </location>
</feature>
<evidence type="ECO:0000313" key="4">
    <source>
        <dbReference type="EMBL" id="MCQ4922133.1"/>
    </source>
</evidence>
<sequence>MELQYKKISENEYDIIMTMIAEDKGVSDYLPKDLELESEMITVAYLEKEIVGLVQIEPDKDTSFVVVFVSINHRNRGIGNALIKYAEDYLKEIQAKKIMTSYSINNENSKRFARKHGYERYFSSAYMKHNGGKFSSELIPVRHYCDEDYLDAFKLSTEAFHEMRVSVGDFPDSKIEEPSKQIRDRLKQEAENRYTYFIDGEIVGHGWLEGNEIGSISVRIDMQGKGIGRKFAKYLCNELYNRGNKEIFLWCVVGNKARYLYESLGFEELYVSEFARKYLRE</sequence>
<dbReference type="RefSeq" id="WP_256310438.1">
    <property type="nucleotide sequence ID" value="NZ_CP172320.1"/>
</dbReference>
<name>A0ABT1S6P2_9FIRM</name>
<dbReference type="InterPro" id="IPR050680">
    <property type="entry name" value="YpeA/RimI_acetyltransf"/>
</dbReference>
<gene>
    <name evidence="4" type="ORF">NE686_03475</name>
</gene>
<dbReference type="Proteomes" id="UP001524478">
    <property type="component" value="Unassembled WGS sequence"/>
</dbReference>
<dbReference type="PANTHER" id="PTHR43420">
    <property type="entry name" value="ACETYLTRANSFERASE"/>
    <property type="match status" value="1"/>
</dbReference>
<dbReference type="PANTHER" id="PTHR43420:SF47">
    <property type="entry name" value="N-ACETYLTRANSFERASE DOMAIN-CONTAINING PROTEIN"/>
    <property type="match status" value="1"/>
</dbReference>
<evidence type="ECO:0000313" key="5">
    <source>
        <dbReference type="Proteomes" id="UP001524478"/>
    </source>
</evidence>
<reference evidence="4 5" key="1">
    <citation type="submission" date="2022-06" db="EMBL/GenBank/DDBJ databases">
        <title>Isolation of gut microbiota from human fecal samples.</title>
        <authorList>
            <person name="Pamer E.G."/>
            <person name="Barat B."/>
            <person name="Waligurski E."/>
            <person name="Medina S."/>
            <person name="Paddock L."/>
            <person name="Mostad J."/>
        </authorList>
    </citation>
    <scope>NUCLEOTIDE SEQUENCE [LARGE SCALE GENOMIC DNA]</scope>
    <source>
        <strain evidence="4 5">DFI.7.95</strain>
    </source>
</reference>
<dbReference type="InterPro" id="IPR000182">
    <property type="entry name" value="GNAT_dom"/>
</dbReference>
<dbReference type="EMBL" id="JANGAC010000002">
    <property type="protein sequence ID" value="MCQ4922133.1"/>
    <property type="molecule type" value="Genomic_DNA"/>
</dbReference>
<protein>
    <submittedName>
        <fullName evidence="4">GNAT family N-acetyltransferase</fullName>
    </submittedName>
</protein>
<dbReference type="Pfam" id="PF13673">
    <property type="entry name" value="Acetyltransf_10"/>
    <property type="match status" value="1"/>
</dbReference>
<dbReference type="Pfam" id="PF00583">
    <property type="entry name" value="Acetyltransf_1"/>
    <property type="match status" value="1"/>
</dbReference>
<comment type="caution">
    <text evidence="4">The sequence shown here is derived from an EMBL/GenBank/DDBJ whole genome shotgun (WGS) entry which is preliminary data.</text>
</comment>
<accession>A0ABT1S6P2</accession>